<feature type="domain" description="AP2/ERF" evidence="7">
    <location>
        <begin position="721"/>
        <end position="785"/>
    </location>
</feature>
<evidence type="ECO:0000256" key="4">
    <source>
        <dbReference type="ARBA" id="ARBA00023163"/>
    </source>
</evidence>
<feature type="compositionally biased region" description="Basic and acidic residues" evidence="6">
    <location>
        <begin position="121"/>
        <end position="132"/>
    </location>
</feature>
<dbReference type="GO" id="GO:0003700">
    <property type="term" value="F:DNA-binding transcription factor activity"/>
    <property type="evidence" value="ECO:0007669"/>
    <property type="project" value="InterPro"/>
</dbReference>
<keyword evidence="9" id="KW-1185">Reference proteome</keyword>
<comment type="caution">
    <text evidence="8">The sequence shown here is derived from an EMBL/GenBank/DDBJ whole genome shotgun (WGS) entry which is preliminary data.</text>
</comment>
<feature type="compositionally biased region" description="Polar residues" evidence="6">
    <location>
        <begin position="16"/>
        <end position="31"/>
    </location>
</feature>
<feature type="compositionally biased region" description="Basic residues" evidence="6">
    <location>
        <begin position="1"/>
        <end position="15"/>
    </location>
</feature>
<reference evidence="8 9" key="1">
    <citation type="journal article" date="2021" name="Sci. Rep.">
        <title>The genome of the diatom Chaetoceros tenuissimus carries an ancient integrated fragment of an extant virus.</title>
        <authorList>
            <person name="Hongo Y."/>
            <person name="Kimura K."/>
            <person name="Takaki Y."/>
            <person name="Yoshida Y."/>
            <person name="Baba S."/>
            <person name="Kobayashi G."/>
            <person name="Nagasaki K."/>
            <person name="Hano T."/>
            <person name="Tomaru Y."/>
        </authorList>
    </citation>
    <scope>NUCLEOTIDE SEQUENCE [LARGE SCALE GENOMIC DNA]</scope>
    <source>
        <strain evidence="8 9">NIES-3715</strain>
    </source>
</reference>
<keyword evidence="4" id="KW-0804">Transcription</keyword>
<dbReference type="GO" id="GO:0003677">
    <property type="term" value="F:DNA binding"/>
    <property type="evidence" value="ECO:0007669"/>
    <property type="project" value="UniProtKB-KW"/>
</dbReference>
<proteinExistence type="predicted"/>
<sequence length="810" mass="94395">MSSHNKLKPSRKRSRTNITAPLSDNGISNLNEAVERDEAKLAHGDIIKDVKMKNAIDEKDENYSDGTIPDSSSSSTKRKRKGKQSTTKTKKPTTKTKKPTTSTKKKQNNEASEKRRQRKAATKEANKARREELEKDKDYLDAHDELQRLKLLFDLKELDPERGQKCIWKEFRKMSGLKESFAEFDKDYGEESLYHEDLSIMENLVHSFVKAVDFKEALIIIFLHFPTLNIVKTSLEKSGKSDKCFQSATINLILKTLMLILKANHLIDEDFDLAQFNMLLFDINPVKADAQAFKGVNATKNYENIPEECRPASLKTDEDYAKFRHDTDKLLRKIFEVLIEKAQNKVFIVEHGAWTKDFAKDLADATKVIVESCCHPHKLLSLFATEDDIRQIFRTYIALFRLADKKEYDSIWPTEDELNLATRFWAAGAILPQCMDKDSPEFEQWKDTLPQCMKDSEQFFKWLETAPQDVPKNSPEYIKWIMEHPLKDSEKFCEWYLKLIMSLPQCSPKYSKKFQDWIDSHPSSMPKDSPKFLKWYKNRFGREYTDSQFFALRAKLDDHKQELQEQQGQSPKESSNAVSAPNTQAMRPIPGYQYYQNPPVAGFSHCPPPSYPKYSGSSQFHPQYSGLPHYPPQFDPQYSGFHHHSQAFHQMPYHPMQSVPLPAQQLTSQQRLPISTEGQTDEEINQYDKPLDTSLYTHRNLSDEYDAEGRVHNFIDPQDKKFNGVSFRKPSKKYVAQIFVYEKKFILGEFALESDAAKAFDDYAIMLNRKRSEENRRKRYKVNFRNEHEYLSARNKEIEQNRKKKEVMLE</sequence>
<accession>A0AAD3CPH9</accession>
<dbReference type="InterPro" id="IPR036955">
    <property type="entry name" value="AP2/ERF_dom_sf"/>
</dbReference>
<feature type="region of interest" description="Disordered" evidence="6">
    <location>
        <begin position="1"/>
        <end position="132"/>
    </location>
</feature>
<dbReference type="InterPro" id="IPR001471">
    <property type="entry name" value="AP2/ERF_dom"/>
</dbReference>
<comment type="subcellular location">
    <subcellularLocation>
        <location evidence="1">Nucleus</location>
    </subcellularLocation>
</comment>
<feature type="region of interest" description="Disordered" evidence="6">
    <location>
        <begin position="559"/>
        <end position="588"/>
    </location>
</feature>
<evidence type="ECO:0000313" key="9">
    <source>
        <dbReference type="Proteomes" id="UP001054902"/>
    </source>
</evidence>
<feature type="compositionally biased region" description="Basic and acidic residues" evidence="6">
    <location>
        <begin position="33"/>
        <end position="57"/>
    </location>
</feature>
<keyword evidence="5" id="KW-0539">Nucleus</keyword>
<dbReference type="AlphaFoldDB" id="A0AAD3CPH9"/>
<protein>
    <recommendedName>
        <fullName evidence="7">AP2/ERF domain-containing protein</fullName>
    </recommendedName>
</protein>
<evidence type="ECO:0000259" key="7">
    <source>
        <dbReference type="PROSITE" id="PS51032"/>
    </source>
</evidence>
<dbReference type="Proteomes" id="UP001054902">
    <property type="component" value="Unassembled WGS sequence"/>
</dbReference>
<organism evidence="8 9">
    <name type="scientific">Chaetoceros tenuissimus</name>
    <dbReference type="NCBI Taxonomy" id="426638"/>
    <lineage>
        <taxon>Eukaryota</taxon>
        <taxon>Sar</taxon>
        <taxon>Stramenopiles</taxon>
        <taxon>Ochrophyta</taxon>
        <taxon>Bacillariophyta</taxon>
        <taxon>Coscinodiscophyceae</taxon>
        <taxon>Chaetocerotophycidae</taxon>
        <taxon>Chaetocerotales</taxon>
        <taxon>Chaetocerotaceae</taxon>
        <taxon>Chaetoceros</taxon>
    </lineage>
</organism>
<feature type="compositionally biased region" description="Basic residues" evidence="6">
    <location>
        <begin position="76"/>
        <end position="106"/>
    </location>
</feature>
<evidence type="ECO:0000256" key="1">
    <source>
        <dbReference type="ARBA" id="ARBA00004123"/>
    </source>
</evidence>
<evidence type="ECO:0000313" key="8">
    <source>
        <dbReference type="EMBL" id="GFH49672.1"/>
    </source>
</evidence>
<dbReference type="InterPro" id="IPR016177">
    <property type="entry name" value="DNA-bd_dom_sf"/>
</dbReference>
<evidence type="ECO:0000256" key="2">
    <source>
        <dbReference type="ARBA" id="ARBA00023015"/>
    </source>
</evidence>
<evidence type="ECO:0000256" key="3">
    <source>
        <dbReference type="ARBA" id="ARBA00023125"/>
    </source>
</evidence>
<dbReference type="PROSITE" id="PS51032">
    <property type="entry name" value="AP2_ERF"/>
    <property type="match status" value="1"/>
</dbReference>
<dbReference type="PROSITE" id="PS00036">
    <property type="entry name" value="BZIP_BASIC"/>
    <property type="match status" value="1"/>
</dbReference>
<keyword evidence="2" id="KW-0805">Transcription regulation</keyword>
<feature type="compositionally biased region" description="Polar residues" evidence="6">
    <location>
        <begin position="564"/>
        <end position="585"/>
    </location>
</feature>
<name>A0AAD3CPH9_9STRA</name>
<dbReference type="GO" id="GO:0005634">
    <property type="term" value="C:nucleus"/>
    <property type="evidence" value="ECO:0007669"/>
    <property type="project" value="UniProtKB-SubCell"/>
</dbReference>
<gene>
    <name evidence="8" type="ORF">CTEN210_06148</name>
</gene>
<evidence type="ECO:0000256" key="5">
    <source>
        <dbReference type="ARBA" id="ARBA00023242"/>
    </source>
</evidence>
<dbReference type="SUPFAM" id="SSF54171">
    <property type="entry name" value="DNA-binding domain"/>
    <property type="match status" value="1"/>
</dbReference>
<dbReference type="InterPro" id="IPR004827">
    <property type="entry name" value="bZIP"/>
</dbReference>
<evidence type="ECO:0000256" key="6">
    <source>
        <dbReference type="SAM" id="MobiDB-lite"/>
    </source>
</evidence>
<dbReference type="Gene3D" id="3.30.730.10">
    <property type="entry name" value="AP2/ERF domain"/>
    <property type="match status" value="1"/>
</dbReference>
<keyword evidence="3" id="KW-0238">DNA-binding</keyword>
<dbReference type="EMBL" id="BLLK01000038">
    <property type="protein sequence ID" value="GFH49672.1"/>
    <property type="molecule type" value="Genomic_DNA"/>
</dbReference>